<dbReference type="PANTHER" id="PTHR39594:SF1">
    <property type="entry name" value="PROTEIN YCHQ"/>
    <property type="match status" value="1"/>
</dbReference>
<feature type="transmembrane region" description="Helical" evidence="1">
    <location>
        <begin position="70"/>
        <end position="90"/>
    </location>
</feature>
<dbReference type="InterPro" id="IPR007360">
    <property type="entry name" value="SirB"/>
</dbReference>
<dbReference type="EMBL" id="JBHRYF010000001">
    <property type="protein sequence ID" value="MFC3658933.1"/>
    <property type="molecule type" value="Genomic_DNA"/>
</dbReference>
<proteinExistence type="predicted"/>
<name>A0ABV7UQC9_9GAMM</name>
<feature type="transmembrane region" description="Helical" evidence="1">
    <location>
        <begin position="44"/>
        <end position="64"/>
    </location>
</feature>
<evidence type="ECO:0000313" key="2">
    <source>
        <dbReference type="EMBL" id="MFC3658933.1"/>
    </source>
</evidence>
<reference evidence="3" key="1">
    <citation type="journal article" date="2019" name="Int. J. Syst. Evol. Microbiol.">
        <title>The Global Catalogue of Microorganisms (GCM) 10K type strain sequencing project: providing services to taxonomists for standard genome sequencing and annotation.</title>
        <authorList>
            <consortium name="The Broad Institute Genomics Platform"/>
            <consortium name="The Broad Institute Genome Sequencing Center for Infectious Disease"/>
            <person name="Wu L."/>
            <person name="Ma J."/>
        </authorList>
    </citation>
    <scope>NUCLEOTIDE SEQUENCE [LARGE SCALE GENOMIC DNA]</scope>
    <source>
        <strain evidence="3">KCTC 42211</strain>
    </source>
</reference>
<protein>
    <submittedName>
        <fullName evidence="2">SirB2 family protein</fullName>
    </submittedName>
</protein>
<gene>
    <name evidence="2" type="ORF">ACFOM9_02420</name>
</gene>
<sequence length="133" mass="14610">MIEFYPQIRHVHIFAVMLSGSLFALRGAFALAGARWPHFAPVRYLSYTIDTTLLTAALMLVTILPGAVFANGWLATKLVLVVAYVVLGVLAMKRGRTRGVRVGCYVAALATFAMIYTIARAHQPLGFLHAWFA</sequence>
<feature type="transmembrane region" description="Helical" evidence="1">
    <location>
        <begin position="102"/>
        <end position="119"/>
    </location>
</feature>
<accession>A0ABV7UQC9</accession>
<evidence type="ECO:0000256" key="1">
    <source>
        <dbReference type="SAM" id="Phobius"/>
    </source>
</evidence>
<keyword evidence="1" id="KW-1133">Transmembrane helix</keyword>
<dbReference type="PIRSF" id="PIRSF005610">
    <property type="entry name" value="SirB"/>
    <property type="match status" value="1"/>
</dbReference>
<dbReference type="RefSeq" id="WP_386705834.1">
    <property type="nucleotide sequence ID" value="NZ_JBHRYF010000001.1"/>
</dbReference>
<dbReference type="PANTHER" id="PTHR39594">
    <property type="entry name" value="PROTEIN YCHQ"/>
    <property type="match status" value="1"/>
</dbReference>
<keyword evidence="3" id="KW-1185">Reference proteome</keyword>
<comment type="caution">
    <text evidence="2">The sequence shown here is derived from an EMBL/GenBank/DDBJ whole genome shotgun (WGS) entry which is preliminary data.</text>
</comment>
<keyword evidence="1" id="KW-0472">Membrane</keyword>
<evidence type="ECO:0000313" key="3">
    <source>
        <dbReference type="Proteomes" id="UP001595724"/>
    </source>
</evidence>
<organism evidence="2 3">
    <name type="scientific">Luteimonas notoginsengisoli</name>
    <dbReference type="NCBI Taxonomy" id="1578200"/>
    <lineage>
        <taxon>Bacteria</taxon>
        <taxon>Pseudomonadati</taxon>
        <taxon>Pseudomonadota</taxon>
        <taxon>Gammaproteobacteria</taxon>
        <taxon>Lysobacterales</taxon>
        <taxon>Lysobacteraceae</taxon>
        <taxon>Luteimonas</taxon>
    </lineage>
</organism>
<keyword evidence="1" id="KW-0812">Transmembrane</keyword>
<dbReference type="Pfam" id="PF04247">
    <property type="entry name" value="SirB"/>
    <property type="match status" value="1"/>
</dbReference>
<feature type="transmembrane region" description="Helical" evidence="1">
    <location>
        <begin position="12"/>
        <end position="32"/>
    </location>
</feature>
<dbReference type="Proteomes" id="UP001595724">
    <property type="component" value="Unassembled WGS sequence"/>
</dbReference>